<gene>
    <name evidence="2" type="ORF">GCM10011369_17770</name>
</gene>
<proteinExistence type="predicted"/>
<organism evidence="2 3">
    <name type="scientific">Neiella marina</name>
    <dbReference type="NCBI Taxonomy" id="508461"/>
    <lineage>
        <taxon>Bacteria</taxon>
        <taxon>Pseudomonadati</taxon>
        <taxon>Pseudomonadota</taxon>
        <taxon>Gammaproteobacteria</taxon>
        <taxon>Alteromonadales</taxon>
        <taxon>Echinimonadaceae</taxon>
        <taxon>Neiella</taxon>
    </lineage>
</organism>
<feature type="chain" id="PRO_5035310093" description="Lipoprotein" evidence="1">
    <location>
        <begin position="21"/>
        <end position="104"/>
    </location>
</feature>
<reference evidence="3" key="1">
    <citation type="journal article" date="2019" name="Int. J. Syst. Evol. Microbiol.">
        <title>The Global Catalogue of Microorganisms (GCM) 10K type strain sequencing project: providing services to taxonomists for standard genome sequencing and annotation.</title>
        <authorList>
            <consortium name="The Broad Institute Genomics Platform"/>
            <consortium name="The Broad Institute Genome Sequencing Center for Infectious Disease"/>
            <person name="Wu L."/>
            <person name="Ma J."/>
        </authorList>
    </citation>
    <scope>NUCLEOTIDE SEQUENCE [LARGE SCALE GENOMIC DNA]</scope>
    <source>
        <strain evidence="3">CGMCC 1.10130</strain>
    </source>
</reference>
<feature type="signal peptide" evidence="1">
    <location>
        <begin position="1"/>
        <end position="20"/>
    </location>
</feature>
<evidence type="ECO:0008006" key="4">
    <source>
        <dbReference type="Google" id="ProtNLM"/>
    </source>
</evidence>
<dbReference type="AlphaFoldDB" id="A0A8J2U4Y4"/>
<dbReference type="OrthoDB" id="9813037at2"/>
<evidence type="ECO:0000313" key="3">
    <source>
        <dbReference type="Proteomes" id="UP000619743"/>
    </source>
</evidence>
<accession>A0A8J2U4Y4</accession>
<evidence type="ECO:0000313" key="2">
    <source>
        <dbReference type="EMBL" id="GGA76338.1"/>
    </source>
</evidence>
<protein>
    <recommendedName>
        <fullName evidence="4">Lipoprotein</fullName>
    </recommendedName>
</protein>
<dbReference type="Proteomes" id="UP000619743">
    <property type="component" value="Unassembled WGS sequence"/>
</dbReference>
<evidence type="ECO:0000256" key="1">
    <source>
        <dbReference type="SAM" id="SignalP"/>
    </source>
</evidence>
<comment type="caution">
    <text evidence="2">The sequence shown here is derived from an EMBL/GenBank/DDBJ whole genome shotgun (WGS) entry which is preliminary data.</text>
</comment>
<dbReference type="PROSITE" id="PS51257">
    <property type="entry name" value="PROKAR_LIPOPROTEIN"/>
    <property type="match status" value="1"/>
</dbReference>
<keyword evidence="3" id="KW-1185">Reference proteome</keyword>
<name>A0A8J2U4Y4_9GAMM</name>
<keyword evidence="1" id="KW-0732">Signal</keyword>
<dbReference type="RefSeq" id="WP_087506889.1">
    <property type="nucleotide sequence ID" value="NZ_BMDX01000007.1"/>
</dbReference>
<sequence length="104" mass="11130">MMTKYLFIGLALAISGCANVSSGPSLVAYHDDSAWVVDEATQCKVNRYYVGNAQMVSWSGRCIDGFAIGEGILVWVDESGSKGVHSTCLQPDHFMSACKMGSSI</sequence>
<dbReference type="EMBL" id="BMDX01000007">
    <property type="protein sequence ID" value="GGA76338.1"/>
    <property type="molecule type" value="Genomic_DNA"/>
</dbReference>